<dbReference type="Pfam" id="PF00698">
    <property type="entry name" value="Acyl_transf_1"/>
    <property type="match status" value="1"/>
</dbReference>
<evidence type="ECO:0000256" key="2">
    <source>
        <dbReference type="ARBA" id="ARBA00022679"/>
    </source>
</evidence>
<evidence type="ECO:0000313" key="8">
    <source>
        <dbReference type="Proteomes" id="UP001620295"/>
    </source>
</evidence>
<dbReference type="PANTHER" id="PTHR43775">
    <property type="entry name" value="FATTY ACID SYNTHASE"/>
    <property type="match status" value="1"/>
</dbReference>
<keyword evidence="4 7" id="KW-0012">Acyltransferase</keyword>
<dbReference type="Gene3D" id="3.40.366.10">
    <property type="entry name" value="Malonyl-Coenzyme A Acyl Carrier Protein, domain 2"/>
    <property type="match status" value="1"/>
</dbReference>
<dbReference type="InterPro" id="IPR016036">
    <property type="entry name" value="Malonyl_transacylase_ACP-bd"/>
</dbReference>
<protein>
    <submittedName>
        <fullName evidence="7">Acyltransferase domain-containing protein</fullName>
    </submittedName>
</protein>
<dbReference type="SMART" id="SM00827">
    <property type="entry name" value="PKS_AT"/>
    <property type="match status" value="1"/>
</dbReference>
<feature type="non-terminal residue" evidence="7">
    <location>
        <position position="587"/>
    </location>
</feature>
<dbReference type="Gene3D" id="3.30.70.3290">
    <property type="match status" value="1"/>
</dbReference>
<dbReference type="RefSeq" id="WP_404749373.1">
    <property type="nucleotide sequence ID" value="NZ_JBJDQH010000174.1"/>
</dbReference>
<feature type="active site" description="Proton donor; for dehydratase activity" evidence="5">
    <location>
        <position position="523"/>
    </location>
</feature>
<evidence type="ECO:0000256" key="4">
    <source>
        <dbReference type="ARBA" id="ARBA00023315"/>
    </source>
</evidence>
<dbReference type="Proteomes" id="UP001620295">
    <property type="component" value="Unassembled WGS sequence"/>
</dbReference>
<dbReference type="SUPFAM" id="SSF55048">
    <property type="entry name" value="Probable ACP-binding domain of malonyl-CoA ACP transacylase"/>
    <property type="match status" value="1"/>
</dbReference>
<dbReference type="Pfam" id="PF14765">
    <property type="entry name" value="PS-DH"/>
    <property type="match status" value="1"/>
</dbReference>
<reference evidence="7 8" key="1">
    <citation type="submission" date="2024-11" db="EMBL/GenBank/DDBJ databases">
        <title>The Natural Products Discovery Center: Release of the First 8490 Sequenced Strains for Exploring Actinobacteria Biosynthetic Diversity.</title>
        <authorList>
            <person name="Kalkreuter E."/>
            <person name="Kautsar S.A."/>
            <person name="Yang D."/>
            <person name="Bader C.D."/>
            <person name="Teijaro C.N."/>
            <person name="Fluegel L."/>
            <person name="Davis C.M."/>
            <person name="Simpson J.R."/>
            <person name="Lauterbach L."/>
            <person name="Steele A.D."/>
            <person name="Gui C."/>
            <person name="Meng S."/>
            <person name="Li G."/>
            <person name="Viehrig K."/>
            <person name="Ye F."/>
            <person name="Su P."/>
            <person name="Kiefer A.F."/>
            <person name="Nichols A."/>
            <person name="Cepeda A.J."/>
            <person name="Yan W."/>
            <person name="Fan B."/>
            <person name="Jiang Y."/>
            <person name="Adhikari A."/>
            <person name="Zheng C.-J."/>
            <person name="Schuster L."/>
            <person name="Cowan T.M."/>
            <person name="Smanski M.J."/>
            <person name="Chevrette M.G."/>
            <person name="De Carvalho L.P.S."/>
            <person name="Shen B."/>
        </authorList>
    </citation>
    <scope>NUCLEOTIDE SEQUENCE [LARGE SCALE GENOMIC DNA]</scope>
    <source>
        <strain evidence="7 8">NPDC020863</strain>
    </source>
</reference>
<name>A0ABW8M5M9_9ACTN</name>
<feature type="non-terminal residue" evidence="7">
    <location>
        <position position="1"/>
    </location>
</feature>
<dbReference type="Gene3D" id="3.10.129.110">
    <property type="entry name" value="Polyketide synthase dehydratase"/>
    <property type="match status" value="1"/>
</dbReference>
<dbReference type="InterPro" id="IPR001227">
    <property type="entry name" value="Ac_transferase_dom_sf"/>
</dbReference>
<evidence type="ECO:0000256" key="3">
    <source>
        <dbReference type="ARBA" id="ARBA00023268"/>
    </source>
</evidence>
<gene>
    <name evidence="7" type="ORF">ACI2L5_52915</name>
</gene>
<dbReference type="InterPro" id="IPR042104">
    <property type="entry name" value="PKS_dehydratase_sf"/>
</dbReference>
<dbReference type="InterPro" id="IPR049551">
    <property type="entry name" value="PKS_DH_C"/>
</dbReference>
<feature type="active site" description="Proton acceptor; for dehydratase activity" evidence="5">
    <location>
        <position position="356"/>
    </location>
</feature>
<dbReference type="InterPro" id="IPR049900">
    <property type="entry name" value="PKS_mFAS_DH"/>
</dbReference>
<proteinExistence type="predicted"/>
<dbReference type="PROSITE" id="PS52019">
    <property type="entry name" value="PKS_MFAS_DH"/>
    <property type="match status" value="1"/>
</dbReference>
<dbReference type="InterPro" id="IPR020807">
    <property type="entry name" value="PKS_DH"/>
</dbReference>
<dbReference type="GO" id="GO:0016746">
    <property type="term" value="F:acyltransferase activity"/>
    <property type="evidence" value="ECO:0007669"/>
    <property type="project" value="UniProtKB-KW"/>
</dbReference>
<dbReference type="InterPro" id="IPR016035">
    <property type="entry name" value="Acyl_Trfase/lysoPLipase"/>
</dbReference>
<feature type="region of interest" description="C-terminal hotdog fold" evidence="5">
    <location>
        <begin position="462"/>
        <end position="587"/>
    </location>
</feature>
<dbReference type="InterPro" id="IPR050091">
    <property type="entry name" value="PKS_NRPS_Biosynth_Enz"/>
</dbReference>
<dbReference type="InterPro" id="IPR049552">
    <property type="entry name" value="PKS_DH_N"/>
</dbReference>
<comment type="caution">
    <text evidence="7">The sequence shown here is derived from an EMBL/GenBank/DDBJ whole genome shotgun (WGS) entry which is preliminary data.</text>
</comment>
<evidence type="ECO:0000256" key="5">
    <source>
        <dbReference type="PROSITE-ProRule" id="PRU01363"/>
    </source>
</evidence>
<keyword evidence="8" id="KW-1185">Reference proteome</keyword>
<evidence type="ECO:0000259" key="6">
    <source>
        <dbReference type="PROSITE" id="PS52019"/>
    </source>
</evidence>
<dbReference type="SUPFAM" id="SSF52151">
    <property type="entry name" value="FabD/lysophospholipase-like"/>
    <property type="match status" value="1"/>
</dbReference>
<keyword evidence="3" id="KW-0511">Multifunctional enzyme</keyword>
<sequence length="587" mass="61796">FGEDAQLLDRTGYTQPALFALEVALFRLVEGWGLMPDFLSGHSIGELAAAHVAGVFSLADACALVAARGRLMQELPAGGAMIAVQASEDEVAPLLTERVSIAALNGPASVVIAGDEDAALEIAASFEARGRKTKRLTVSHAFHSPHMDPMLADFRKLAEGLTFNAPKIPLVSCLTGAVVSADEIRMPDFWVRHVRESVRFADGVRTLRDQGVTTYLEIGPDGVLSALGEDCLAGTEAATDGDSDTGAVFVPTLRGARSEAQALATALAQAHVRGAAPDWAAVYAGRGARRVELPTYAFQRQRYWLDVGISVEDVVLAGLGTADHPLLGAAVELPDTGGYVFTGRLSLPTHPWLADHAVMDTVLLPGTAFVELALRAGHEAGCDTVEELTLQAPLVLPEQGAVQLRLELAAADGTGRRALTLHSRREDAPADEPWIRHATGFLAPGEPPAERVDLDVWPPADATALATEEFYQGAAAAGLGYGPVFQGLHRAWRRGDELFAEVRLPQGHEPEAAAYGVHPALLDAALHTLGLDPEGEGSDGARLPFAWTGVRLYAGGAASLRVRLRPAADGVSLHLADGTGAAFAAID</sequence>
<keyword evidence="2" id="KW-0808">Transferase</keyword>
<dbReference type="EMBL" id="JBJDQH010000174">
    <property type="protein sequence ID" value="MFK4273487.1"/>
    <property type="molecule type" value="Genomic_DNA"/>
</dbReference>
<evidence type="ECO:0000256" key="1">
    <source>
        <dbReference type="ARBA" id="ARBA00004792"/>
    </source>
</evidence>
<dbReference type="SMART" id="SM00826">
    <property type="entry name" value="PKS_DH"/>
    <property type="match status" value="1"/>
</dbReference>
<dbReference type="Pfam" id="PF21089">
    <property type="entry name" value="PKS_DH_N"/>
    <property type="match status" value="1"/>
</dbReference>
<feature type="region of interest" description="N-terminal hotdog fold" evidence="5">
    <location>
        <begin position="324"/>
        <end position="449"/>
    </location>
</feature>
<accession>A0ABW8M5M9</accession>
<dbReference type="InterPro" id="IPR014043">
    <property type="entry name" value="Acyl_transferase_dom"/>
</dbReference>
<evidence type="ECO:0000313" key="7">
    <source>
        <dbReference type="EMBL" id="MFK4273487.1"/>
    </source>
</evidence>
<dbReference type="PANTHER" id="PTHR43775:SF51">
    <property type="entry name" value="INACTIVE PHENOLPHTHIOCEROL SYNTHESIS POLYKETIDE SYNTHASE TYPE I PKS1-RELATED"/>
    <property type="match status" value="1"/>
</dbReference>
<feature type="domain" description="PKS/mFAS DH" evidence="6">
    <location>
        <begin position="324"/>
        <end position="587"/>
    </location>
</feature>
<organism evidence="7 8">
    <name type="scientific">Streptomyces milbemycinicus</name>
    <dbReference type="NCBI Taxonomy" id="476552"/>
    <lineage>
        <taxon>Bacteria</taxon>
        <taxon>Bacillati</taxon>
        <taxon>Actinomycetota</taxon>
        <taxon>Actinomycetes</taxon>
        <taxon>Kitasatosporales</taxon>
        <taxon>Streptomycetaceae</taxon>
        <taxon>Streptomyces</taxon>
    </lineage>
</organism>
<comment type="pathway">
    <text evidence="1">Antibiotic biosynthesis.</text>
</comment>